<dbReference type="Proteomes" id="UP000789920">
    <property type="component" value="Unassembled WGS sequence"/>
</dbReference>
<dbReference type="EMBL" id="CAJVQC010025625">
    <property type="protein sequence ID" value="CAG8730547.1"/>
    <property type="molecule type" value="Genomic_DNA"/>
</dbReference>
<feature type="non-terminal residue" evidence="1">
    <location>
        <position position="87"/>
    </location>
</feature>
<comment type="caution">
    <text evidence="1">The sequence shown here is derived from an EMBL/GenBank/DDBJ whole genome shotgun (WGS) entry which is preliminary data.</text>
</comment>
<protein>
    <submittedName>
        <fullName evidence="1">35034_t:CDS:1</fullName>
    </submittedName>
</protein>
<name>A0ACA9PZY8_9GLOM</name>
<evidence type="ECO:0000313" key="2">
    <source>
        <dbReference type="Proteomes" id="UP000789920"/>
    </source>
</evidence>
<organism evidence="1 2">
    <name type="scientific">Racocetra persica</name>
    <dbReference type="NCBI Taxonomy" id="160502"/>
    <lineage>
        <taxon>Eukaryota</taxon>
        <taxon>Fungi</taxon>
        <taxon>Fungi incertae sedis</taxon>
        <taxon>Mucoromycota</taxon>
        <taxon>Glomeromycotina</taxon>
        <taxon>Glomeromycetes</taxon>
        <taxon>Diversisporales</taxon>
        <taxon>Gigasporaceae</taxon>
        <taxon>Racocetra</taxon>
    </lineage>
</organism>
<gene>
    <name evidence="1" type="ORF">RPERSI_LOCUS12115</name>
</gene>
<evidence type="ECO:0000313" key="1">
    <source>
        <dbReference type="EMBL" id="CAG8730547.1"/>
    </source>
</evidence>
<sequence>LYKSVLNMQIQKDEFKELSEVDLLITRIAELEHIIEENAKLVKLRNDIEKIKKKDQTVTNIQNALSTKEISFTLSENNFRDSKQNPH</sequence>
<accession>A0ACA9PZY8</accession>
<reference evidence="1" key="1">
    <citation type="submission" date="2021-06" db="EMBL/GenBank/DDBJ databases">
        <authorList>
            <person name="Kallberg Y."/>
            <person name="Tangrot J."/>
            <person name="Rosling A."/>
        </authorList>
    </citation>
    <scope>NUCLEOTIDE SEQUENCE</scope>
    <source>
        <strain evidence="1">MA461A</strain>
    </source>
</reference>
<proteinExistence type="predicted"/>
<keyword evidence="2" id="KW-1185">Reference proteome</keyword>
<feature type="non-terminal residue" evidence="1">
    <location>
        <position position="1"/>
    </location>
</feature>